<dbReference type="AlphaFoldDB" id="A0A0W8FEQ4"/>
<accession>A0A0W8FEQ4</accession>
<dbReference type="EMBL" id="LNQE01001296">
    <property type="protein sequence ID" value="KUG19382.1"/>
    <property type="molecule type" value="Genomic_DNA"/>
</dbReference>
<organism evidence="1">
    <name type="scientific">hydrocarbon metagenome</name>
    <dbReference type="NCBI Taxonomy" id="938273"/>
    <lineage>
        <taxon>unclassified sequences</taxon>
        <taxon>metagenomes</taxon>
        <taxon>ecological metagenomes</taxon>
    </lineage>
</organism>
<reference evidence="1" key="1">
    <citation type="journal article" date="2015" name="Proc. Natl. Acad. Sci. U.S.A.">
        <title>Networks of energetic and metabolic interactions define dynamics in microbial communities.</title>
        <authorList>
            <person name="Embree M."/>
            <person name="Liu J.K."/>
            <person name="Al-Bassam M.M."/>
            <person name="Zengler K."/>
        </authorList>
    </citation>
    <scope>NUCLEOTIDE SEQUENCE</scope>
</reference>
<sequence>MIAAQTSDAGYRPDPCDHWSALSALPASYLQCSGAAARSPFFRQSCGGDQVMGVRGYGVPRRLRSHQAAICYRNTLLRCMRR</sequence>
<proteinExistence type="predicted"/>
<comment type="caution">
    <text evidence="1">The sequence shown here is derived from an EMBL/GenBank/DDBJ whole genome shotgun (WGS) entry which is preliminary data.</text>
</comment>
<gene>
    <name evidence="1" type="ORF">ASZ90_010886</name>
</gene>
<protein>
    <submittedName>
        <fullName evidence="1">Uncharacterized protein</fullName>
    </submittedName>
</protein>
<evidence type="ECO:0000313" key="1">
    <source>
        <dbReference type="EMBL" id="KUG19382.1"/>
    </source>
</evidence>
<name>A0A0W8FEQ4_9ZZZZ</name>